<proteinExistence type="predicted"/>
<evidence type="ECO:0000313" key="3">
    <source>
        <dbReference type="Proteomes" id="UP001515480"/>
    </source>
</evidence>
<reference evidence="2 3" key="1">
    <citation type="journal article" date="2024" name="Science">
        <title>Giant polyketide synthase enzymes in the biosynthesis of giant marine polyether toxins.</title>
        <authorList>
            <person name="Fallon T.R."/>
            <person name="Shende V.V."/>
            <person name="Wierzbicki I.H."/>
            <person name="Pendleton A.L."/>
            <person name="Watervoot N.F."/>
            <person name="Auber R.P."/>
            <person name="Gonzalez D.J."/>
            <person name="Wisecaver J.H."/>
            <person name="Moore B.S."/>
        </authorList>
    </citation>
    <scope>NUCLEOTIDE SEQUENCE [LARGE SCALE GENOMIC DNA]</scope>
    <source>
        <strain evidence="2 3">12B1</strain>
    </source>
</reference>
<protein>
    <submittedName>
        <fullName evidence="2">Uncharacterized protein</fullName>
    </submittedName>
</protein>
<dbReference type="EMBL" id="JBGBPQ010000005">
    <property type="protein sequence ID" value="KAL1523936.1"/>
    <property type="molecule type" value="Genomic_DNA"/>
</dbReference>
<dbReference type="Proteomes" id="UP001515480">
    <property type="component" value="Unassembled WGS sequence"/>
</dbReference>
<dbReference type="AlphaFoldDB" id="A0AB34JTH3"/>
<name>A0AB34JTH3_PRYPA</name>
<keyword evidence="3" id="KW-1185">Reference proteome</keyword>
<gene>
    <name evidence="2" type="ORF">AB1Y20_018852</name>
</gene>
<evidence type="ECO:0000256" key="1">
    <source>
        <dbReference type="SAM" id="MobiDB-lite"/>
    </source>
</evidence>
<sequence>MGFMNNISKSITKASDEVNRAAISAQLSTQSAFYAQEIAFAKGQWGKEAFDAFVNGDMAKVHQLAQATLAKVKPLEEKKALVDAKKAGGASGDPRPGSSTNMPPPPPKVTVTIPEGAKPGSTFIAQLPSGQQVCLTVPPGAEPGAQVVFDVPPAPAVVIGQPVC</sequence>
<comment type="caution">
    <text evidence="2">The sequence shown here is derived from an EMBL/GenBank/DDBJ whole genome shotgun (WGS) entry which is preliminary data.</text>
</comment>
<evidence type="ECO:0000313" key="2">
    <source>
        <dbReference type="EMBL" id="KAL1523936.1"/>
    </source>
</evidence>
<organism evidence="2 3">
    <name type="scientific">Prymnesium parvum</name>
    <name type="common">Toxic golden alga</name>
    <dbReference type="NCBI Taxonomy" id="97485"/>
    <lineage>
        <taxon>Eukaryota</taxon>
        <taxon>Haptista</taxon>
        <taxon>Haptophyta</taxon>
        <taxon>Prymnesiophyceae</taxon>
        <taxon>Prymnesiales</taxon>
        <taxon>Prymnesiaceae</taxon>
        <taxon>Prymnesium</taxon>
    </lineage>
</organism>
<feature type="region of interest" description="Disordered" evidence="1">
    <location>
        <begin position="81"/>
        <end position="109"/>
    </location>
</feature>
<accession>A0AB34JTH3</accession>